<dbReference type="AlphaFoldDB" id="A0AAV4HXZ9"/>
<proteinExistence type="predicted"/>
<keyword evidence="3" id="KW-1185">Reference proteome</keyword>
<reference evidence="2 3" key="1">
    <citation type="journal article" date="2021" name="Elife">
        <title>Chloroplast acquisition without the gene transfer in kleptoplastic sea slugs, Plakobranchus ocellatus.</title>
        <authorList>
            <person name="Maeda T."/>
            <person name="Takahashi S."/>
            <person name="Yoshida T."/>
            <person name="Shimamura S."/>
            <person name="Takaki Y."/>
            <person name="Nagai Y."/>
            <person name="Toyoda A."/>
            <person name="Suzuki Y."/>
            <person name="Arimoto A."/>
            <person name="Ishii H."/>
            <person name="Satoh N."/>
            <person name="Nishiyama T."/>
            <person name="Hasebe M."/>
            <person name="Maruyama T."/>
            <person name="Minagawa J."/>
            <person name="Obokata J."/>
            <person name="Shigenobu S."/>
        </authorList>
    </citation>
    <scope>NUCLEOTIDE SEQUENCE [LARGE SCALE GENOMIC DNA]</scope>
</reference>
<organism evidence="2 3">
    <name type="scientific">Elysia marginata</name>
    <dbReference type="NCBI Taxonomy" id="1093978"/>
    <lineage>
        <taxon>Eukaryota</taxon>
        <taxon>Metazoa</taxon>
        <taxon>Spiralia</taxon>
        <taxon>Lophotrochozoa</taxon>
        <taxon>Mollusca</taxon>
        <taxon>Gastropoda</taxon>
        <taxon>Heterobranchia</taxon>
        <taxon>Euthyneura</taxon>
        <taxon>Panpulmonata</taxon>
        <taxon>Sacoglossa</taxon>
        <taxon>Placobranchoidea</taxon>
        <taxon>Plakobranchidae</taxon>
        <taxon>Elysia</taxon>
    </lineage>
</organism>
<gene>
    <name evidence="2" type="ORF">ElyMa_004611800</name>
</gene>
<feature type="compositionally biased region" description="Basic and acidic residues" evidence="1">
    <location>
        <begin position="60"/>
        <end position="124"/>
    </location>
</feature>
<dbReference type="EMBL" id="BMAT01009247">
    <property type="protein sequence ID" value="GFS02625.1"/>
    <property type="molecule type" value="Genomic_DNA"/>
</dbReference>
<protein>
    <recommendedName>
        <fullName evidence="4">OCRE domain-containing protein</fullName>
    </recommendedName>
</protein>
<evidence type="ECO:0000256" key="1">
    <source>
        <dbReference type="SAM" id="MobiDB-lite"/>
    </source>
</evidence>
<feature type="region of interest" description="Disordered" evidence="1">
    <location>
        <begin position="30"/>
        <end position="183"/>
    </location>
</feature>
<name>A0AAV4HXZ9_9GAST</name>
<feature type="compositionally biased region" description="Low complexity" evidence="1">
    <location>
        <begin position="34"/>
        <end position="45"/>
    </location>
</feature>
<dbReference type="Proteomes" id="UP000762676">
    <property type="component" value="Unassembled WGS sequence"/>
</dbReference>
<sequence length="306" mass="34452">MSLCVSPLCVSRSIITPSLIQTGANQVGDDTKKTVVSNNNKSVVSAPLDQTDNKSAAADKNNDKNKTSGKEKPESKVDPKKAKPAKTEKSGKENKKEATTDKKNDKTEEQKAGKSTDEKNKKPLSESGNVTSSKPLFRSDNDVTKRSKVGTQRGAENRTNRQNRGLATVPESANENADAERIPNLHLEDFDDIRPQDSISNVAIPPLRAYARGPNNTEHNRFRYVRARADTEVTQYSYPSGRYFPRLEYIPPRPAQATPLPRRFVPIEPSRRLYGRYYDRQDGRVYDYDVNYNGRRIIGDRRLLLR</sequence>
<evidence type="ECO:0008006" key="4">
    <source>
        <dbReference type="Google" id="ProtNLM"/>
    </source>
</evidence>
<evidence type="ECO:0000313" key="3">
    <source>
        <dbReference type="Proteomes" id="UP000762676"/>
    </source>
</evidence>
<comment type="caution">
    <text evidence="2">The sequence shown here is derived from an EMBL/GenBank/DDBJ whole genome shotgun (WGS) entry which is preliminary data.</text>
</comment>
<accession>A0AAV4HXZ9</accession>
<feature type="compositionally biased region" description="Polar residues" evidence="1">
    <location>
        <begin position="160"/>
        <end position="175"/>
    </location>
</feature>
<evidence type="ECO:0000313" key="2">
    <source>
        <dbReference type="EMBL" id="GFS02625.1"/>
    </source>
</evidence>